<accession>A0A452QEB8</accession>
<feature type="domain" description="Phosphatase 2A Regulatory Subunit A helical" evidence="9">
    <location>
        <begin position="52"/>
        <end position="306"/>
    </location>
</feature>
<dbReference type="InterPro" id="IPR011989">
    <property type="entry name" value="ARM-like"/>
</dbReference>
<feature type="repeat" description="HEAT" evidence="6">
    <location>
        <begin position="119"/>
        <end position="157"/>
    </location>
</feature>
<evidence type="ECO:0000256" key="2">
    <source>
        <dbReference type="ARBA" id="ARBA00022737"/>
    </source>
</evidence>
<dbReference type="FunFam" id="1.25.10.10:FF:000161">
    <property type="entry name" value="serine/threonine-protein phosphatase 4 regulatory subunit 1"/>
    <property type="match status" value="1"/>
</dbReference>
<evidence type="ECO:0000256" key="7">
    <source>
        <dbReference type="SAM" id="MobiDB-lite"/>
    </source>
</evidence>
<keyword evidence="11" id="KW-1185">Reference proteome</keyword>
<evidence type="ECO:0000256" key="5">
    <source>
        <dbReference type="ARBA" id="ARBA00068943"/>
    </source>
</evidence>
<evidence type="ECO:0000313" key="11">
    <source>
        <dbReference type="Proteomes" id="UP000291022"/>
    </source>
</evidence>
<evidence type="ECO:0000256" key="6">
    <source>
        <dbReference type="PROSITE-ProRule" id="PRU00103"/>
    </source>
</evidence>
<dbReference type="InterPro" id="IPR051023">
    <property type="entry name" value="PP2A_Regulatory_Subunit_A"/>
</dbReference>
<feature type="compositionally biased region" description="Basic and acidic residues" evidence="7">
    <location>
        <begin position="319"/>
        <end position="335"/>
    </location>
</feature>
<dbReference type="FunFam" id="1.25.10.10:FF:000156">
    <property type="entry name" value="Serine/threonine-protein phosphatase 4 regulatory subunit 1"/>
    <property type="match status" value="1"/>
</dbReference>
<dbReference type="Gene3D" id="1.25.10.10">
    <property type="entry name" value="Leucine-rich Repeat Variant"/>
    <property type="match status" value="2"/>
</dbReference>
<dbReference type="SUPFAM" id="SSF48371">
    <property type="entry name" value="ARM repeat"/>
    <property type="match status" value="1"/>
</dbReference>
<dbReference type="Ensembl" id="ENSUAMT00000003480.1">
    <property type="protein sequence ID" value="ENSUAMP00000003050.1"/>
    <property type="gene ID" value="ENSUAMG00000001163.1"/>
</dbReference>
<dbReference type="GeneTree" id="ENSGT00950000183066"/>
<dbReference type="GO" id="GO:0019888">
    <property type="term" value="F:protein phosphatase regulator activity"/>
    <property type="evidence" value="ECO:0007669"/>
    <property type="project" value="TreeGrafter"/>
</dbReference>
<organism evidence="10 11">
    <name type="scientific">Ursus americanus</name>
    <name type="common">American black bear</name>
    <name type="synonym">Euarctos americanus</name>
    <dbReference type="NCBI Taxonomy" id="9643"/>
    <lineage>
        <taxon>Eukaryota</taxon>
        <taxon>Metazoa</taxon>
        <taxon>Chordata</taxon>
        <taxon>Craniata</taxon>
        <taxon>Vertebrata</taxon>
        <taxon>Euteleostomi</taxon>
        <taxon>Mammalia</taxon>
        <taxon>Eutheria</taxon>
        <taxon>Laurasiatheria</taxon>
        <taxon>Carnivora</taxon>
        <taxon>Caniformia</taxon>
        <taxon>Ursidae</taxon>
        <taxon>Ursus</taxon>
    </lineage>
</organism>
<feature type="region of interest" description="Disordered" evidence="7">
    <location>
        <begin position="350"/>
        <end position="382"/>
    </location>
</feature>
<keyword evidence="1" id="KW-0597">Phosphoprotein</keyword>
<protein>
    <recommendedName>
        <fullName evidence="5">Serine/threonine-protein phosphatase 4 regulatory subunit 1</fullName>
    </recommendedName>
</protein>
<evidence type="ECO:0000313" key="10">
    <source>
        <dbReference type="Ensembl" id="ENSUAMP00000003050.1"/>
    </source>
</evidence>
<feature type="region of interest" description="Disordered" evidence="7">
    <location>
        <begin position="313"/>
        <end position="337"/>
    </location>
</feature>
<dbReference type="InterPro" id="IPR021133">
    <property type="entry name" value="HEAT_type_2"/>
</dbReference>
<keyword evidence="2" id="KW-0677">Repeat</keyword>
<dbReference type="PROSITE" id="PS50077">
    <property type="entry name" value="HEAT_REPEAT"/>
    <property type="match status" value="2"/>
</dbReference>
<gene>
    <name evidence="10" type="primary">PPP4R1</name>
</gene>
<dbReference type="InterPro" id="IPR055231">
    <property type="entry name" value="2AA_helical"/>
</dbReference>
<comment type="function">
    <text evidence="3">Regulatory subunit of serine/threonine-protein phosphatase 4. May play a role in regulation of cell division in renal glomeruli. The PPP4C-PPP4R1 PP4 complex may play a role in dephosphorylation and regulation of HDAC3. Plays a role in the inhibition of TNF-induced NF-kappa-B activation by regulating the dephosphorylation of TRAF2.</text>
</comment>
<proteinExistence type="predicted"/>
<evidence type="ECO:0000259" key="8">
    <source>
        <dbReference type="Pfam" id="PF15017"/>
    </source>
</evidence>
<dbReference type="InterPro" id="IPR016024">
    <property type="entry name" value="ARM-type_fold"/>
</dbReference>
<dbReference type="OMA" id="CYIHNDS"/>
<reference evidence="10" key="2">
    <citation type="submission" date="2025-08" db="UniProtKB">
        <authorList>
            <consortium name="Ensembl"/>
        </authorList>
    </citation>
    <scope>IDENTIFICATION</scope>
</reference>
<dbReference type="GO" id="GO:0005737">
    <property type="term" value="C:cytoplasm"/>
    <property type="evidence" value="ECO:0007669"/>
    <property type="project" value="TreeGrafter"/>
</dbReference>
<name>A0A452QEB8_URSAM</name>
<dbReference type="InterPro" id="IPR033461">
    <property type="entry name" value="WRNPLPNID"/>
</dbReference>
<dbReference type="PANTHER" id="PTHR10648:SF8">
    <property type="entry name" value="SERINE_THREONINE-PROTEIN PHOSPHATASE 4 REGULATORY SUBUNIT 1"/>
    <property type="match status" value="1"/>
</dbReference>
<feature type="repeat" description="HEAT" evidence="6">
    <location>
        <begin position="160"/>
        <end position="199"/>
    </location>
</feature>
<reference evidence="11" key="1">
    <citation type="submission" date="2016-06" db="EMBL/GenBank/DDBJ databases">
        <title>De novo assembly and RNA-Seq shows season-dependent expression and editing in black bear kidneys.</title>
        <authorList>
            <person name="Korstanje R."/>
            <person name="Srivastava A."/>
            <person name="Sarsani V.K."/>
            <person name="Sheehan S.M."/>
            <person name="Seger R.L."/>
            <person name="Barter M.E."/>
            <person name="Lindqvist C."/>
            <person name="Brody L.C."/>
            <person name="Mullikin J.C."/>
        </authorList>
    </citation>
    <scope>NUCLEOTIDE SEQUENCE [LARGE SCALE GENOMIC DNA]</scope>
</reference>
<evidence type="ECO:0000256" key="4">
    <source>
        <dbReference type="ARBA" id="ARBA00065440"/>
    </source>
</evidence>
<dbReference type="Proteomes" id="UP000291022">
    <property type="component" value="Unassembled WGS sequence"/>
</dbReference>
<dbReference type="PANTHER" id="PTHR10648">
    <property type="entry name" value="SERINE/THREONINE-PROTEIN PHOSPHATASE PP2A 65 KDA REGULATORY SUBUNIT"/>
    <property type="match status" value="1"/>
</dbReference>
<dbReference type="Pfam" id="PF15017">
    <property type="entry name" value="WRNPLPNID"/>
    <property type="match status" value="1"/>
</dbReference>
<dbReference type="Pfam" id="PF22956">
    <property type="entry name" value="VPS15-like_hel"/>
    <property type="match status" value="1"/>
</dbReference>
<evidence type="ECO:0000256" key="1">
    <source>
        <dbReference type="ARBA" id="ARBA00022553"/>
    </source>
</evidence>
<sequence>MSLIVGVDDYSSESDVIIIPSALDFVSQDEMLTPLGRLDKYAASENVFNRQMVARSLLDTLREVCDDERDCIAVLERISRLADDSEPTVRAELMEQVPHIALFCQENRPSIPYAFSKYLLPIVVRYLADQNNQVRKTSQAALLALLEQELIERFDVETKVCPVLIELTAPDSNDDVKTEAVAIMCKMAPMVGKDITERLILPRFCEMCCDCRMFHVRKVCAANFGDICSVVGQQATEEMLLPRFFQLCSDNVWGVRKACAECFMAVSCATCQEIRRTKLSALFINLISDPSRWVRQAAFQSLGPFISTFANPSSSGQYFKEESKSSEDTPVEDKNSVPVDSSLLCTLSSESHQEAASNENDKKPANCKSALRPEGGASSPDSALLDQELYNSFHFWRTPLPEIDLDIELEQGSGDTLSPETPEETSEVTVPGSSNITMATRKELEEMIENLEPHIDDPDVKAQVDVLSAALRASSLDAHEEASDAEKRSDVQDELGVNGLPNCKINHDASVPLISDAVEVMHSVKCSSSENRSSRKSVDVVPQALLDQYLSMTDPSRAQTVDTEIAKHCAYSLPGVALTLGRQNWHCLRETYETLASDMQWKVRRTLAFSIHELAVILGDQLTAADLVPIFNGFLKDLDEVRIGVLKHLHDFLKLLHIDKRREYLYQLQEFLVTDNSRNWRFRAELAEQLILLLELYSPRDVYDYLRPIALNLCADKVSSVRWISYKLVSEMVKKLHTATPPTFGVDLINELVENFGRCPKWSGRQAFVFVCQTVIEDDCLPMDQFAVHLMPQLLTLANDRVPNVRVLLAKTLRQTLLEKEYFLTSASCHQEAVEQTIMALQMDRDSDVKYFASIHPASTKISDDAMSTASSTY</sequence>
<evidence type="ECO:0000259" key="9">
    <source>
        <dbReference type="Pfam" id="PF22956"/>
    </source>
</evidence>
<dbReference type="AlphaFoldDB" id="A0A452QEB8"/>
<evidence type="ECO:0000256" key="3">
    <source>
        <dbReference type="ARBA" id="ARBA00054228"/>
    </source>
</evidence>
<reference evidence="10" key="3">
    <citation type="submission" date="2025-09" db="UniProtKB">
        <authorList>
            <consortium name="Ensembl"/>
        </authorList>
    </citation>
    <scope>IDENTIFICATION</scope>
</reference>
<comment type="subunit">
    <text evidence="4">Serine/threonine-protein phosphatase 4 (PP4) occurs in different assemblies of the catalytic and one or more regulatory subunits. Component of the PP4 complex PPP4C-PPP4R1. Interacts with HDAC3.</text>
</comment>
<feature type="domain" description="Putative WW-binding" evidence="8">
    <location>
        <begin position="390"/>
        <end position="425"/>
    </location>
</feature>